<dbReference type="RefSeq" id="WP_344831742.1">
    <property type="nucleotide sequence ID" value="NZ_BAAAUV010000011.1"/>
</dbReference>
<evidence type="ECO:0000313" key="2">
    <source>
        <dbReference type="Proteomes" id="UP001501237"/>
    </source>
</evidence>
<organism evidence="1 2">
    <name type="scientific">Actinocorallia longicatena</name>
    <dbReference type="NCBI Taxonomy" id="111803"/>
    <lineage>
        <taxon>Bacteria</taxon>
        <taxon>Bacillati</taxon>
        <taxon>Actinomycetota</taxon>
        <taxon>Actinomycetes</taxon>
        <taxon>Streptosporangiales</taxon>
        <taxon>Thermomonosporaceae</taxon>
        <taxon>Actinocorallia</taxon>
    </lineage>
</organism>
<dbReference type="Proteomes" id="UP001501237">
    <property type="component" value="Unassembled WGS sequence"/>
</dbReference>
<proteinExistence type="predicted"/>
<name>A0ABP6QD09_9ACTN</name>
<dbReference type="EMBL" id="BAAAUV010000011">
    <property type="protein sequence ID" value="GAA3221066.1"/>
    <property type="molecule type" value="Genomic_DNA"/>
</dbReference>
<accession>A0ABP6QD09</accession>
<keyword evidence="2" id="KW-1185">Reference proteome</keyword>
<gene>
    <name evidence="1" type="ORF">GCM10010468_46060</name>
</gene>
<protein>
    <submittedName>
        <fullName evidence="1">Uncharacterized protein</fullName>
    </submittedName>
</protein>
<sequence>MTTVGSRSDPDRLGRLIGACVDAEVADLNLSPAFLACLTSIPSRLSAGEKTIFRLLRRRHAR</sequence>
<reference evidence="2" key="1">
    <citation type="journal article" date="2019" name="Int. J. Syst. Evol. Microbiol.">
        <title>The Global Catalogue of Microorganisms (GCM) 10K type strain sequencing project: providing services to taxonomists for standard genome sequencing and annotation.</title>
        <authorList>
            <consortium name="The Broad Institute Genomics Platform"/>
            <consortium name="The Broad Institute Genome Sequencing Center for Infectious Disease"/>
            <person name="Wu L."/>
            <person name="Ma J."/>
        </authorList>
    </citation>
    <scope>NUCLEOTIDE SEQUENCE [LARGE SCALE GENOMIC DNA]</scope>
    <source>
        <strain evidence="2">JCM 9377</strain>
    </source>
</reference>
<evidence type="ECO:0000313" key="1">
    <source>
        <dbReference type="EMBL" id="GAA3221066.1"/>
    </source>
</evidence>
<comment type="caution">
    <text evidence="1">The sequence shown here is derived from an EMBL/GenBank/DDBJ whole genome shotgun (WGS) entry which is preliminary data.</text>
</comment>